<reference evidence="7" key="1">
    <citation type="submission" date="2022-11" db="EMBL/GenBank/DDBJ databases">
        <title>Draft genome sequence of Hoeflea poritis E7-10 and Hoeflea prorocentri PM5-8, separated from scleractinian coral Porites lutea and marine dinoflagellate.</title>
        <authorList>
            <person name="Zhang G."/>
            <person name="Wei Q."/>
            <person name="Cai L."/>
        </authorList>
    </citation>
    <scope>NUCLEOTIDE SEQUENCE</scope>
    <source>
        <strain evidence="7">PM5-8</strain>
    </source>
</reference>
<comment type="subcellular location">
    <subcellularLocation>
        <location evidence="1">Cell membrane</location>
        <topology evidence="1">Multi-pass membrane protein</topology>
    </subcellularLocation>
</comment>
<feature type="transmembrane region" description="Helical" evidence="6">
    <location>
        <begin position="43"/>
        <end position="64"/>
    </location>
</feature>
<dbReference type="AlphaFoldDB" id="A0A9X3ZJF2"/>
<feature type="transmembrane region" description="Helical" evidence="6">
    <location>
        <begin position="285"/>
        <end position="309"/>
    </location>
</feature>
<dbReference type="InterPro" id="IPR001851">
    <property type="entry name" value="ABC_transp_permease"/>
</dbReference>
<evidence type="ECO:0000256" key="4">
    <source>
        <dbReference type="ARBA" id="ARBA00022989"/>
    </source>
</evidence>
<feature type="transmembrane region" description="Helical" evidence="6">
    <location>
        <begin position="123"/>
        <end position="140"/>
    </location>
</feature>
<dbReference type="GO" id="GO:0022857">
    <property type="term" value="F:transmembrane transporter activity"/>
    <property type="evidence" value="ECO:0007669"/>
    <property type="project" value="InterPro"/>
</dbReference>
<feature type="transmembrane region" description="Helical" evidence="6">
    <location>
        <begin position="94"/>
        <end position="117"/>
    </location>
</feature>
<evidence type="ECO:0000256" key="6">
    <source>
        <dbReference type="SAM" id="Phobius"/>
    </source>
</evidence>
<evidence type="ECO:0000256" key="2">
    <source>
        <dbReference type="ARBA" id="ARBA00022475"/>
    </source>
</evidence>
<keyword evidence="5 6" id="KW-0472">Membrane</keyword>
<evidence type="ECO:0000313" key="7">
    <source>
        <dbReference type="EMBL" id="MDA5400838.1"/>
    </source>
</evidence>
<gene>
    <name evidence="7" type="ORF">OQ273_19850</name>
</gene>
<feature type="transmembrane region" description="Helical" evidence="6">
    <location>
        <begin position="161"/>
        <end position="180"/>
    </location>
</feature>
<dbReference type="RefSeq" id="WP_267992663.1">
    <property type="nucleotide sequence ID" value="NZ_JAPJZI010000001.1"/>
</dbReference>
<evidence type="ECO:0000256" key="1">
    <source>
        <dbReference type="ARBA" id="ARBA00004651"/>
    </source>
</evidence>
<dbReference type="PANTHER" id="PTHR32196">
    <property type="entry name" value="ABC TRANSPORTER PERMEASE PROTEIN YPHD-RELATED-RELATED"/>
    <property type="match status" value="1"/>
</dbReference>
<dbReference type="GO" id="GO:0005886">
    <property type="term" value="C:plasma membrane"/>
    <property type="evidence" value="ECO:0007669"/>
    <property type="project" value="UniProtKB-SubCell"/>
</dbReference>
<keyword evidence="3 6" id="KW-0812">Transmembrane</keyword>
<evidence type="ECO:0000256" key="5">
    <source>
        <dbReference type="ARBA" id="ARBA00023136"/>
    </source>
</evidence>
<dbReference type="Pfam" id="PF02653">
    <property type="entry name" value="BPD_transp_2"/>
    <property type="match status" value="1"/>
</dbReference>
<proteinExistence type="predicted"/>
<evidence type="ECO:0000256" key="3">
    <source>
        <dbReference type="ARBA" id="ARBA00022692"/>
    </source>
</evidence>
<dbReference type="Proteomes" id="UP001151234">
    <property type="component" value="Unassembled WGS sequence"/>
</dbReference>
<dbReference type="CDD" id="cd06579">
    <property type="entry name" value="TM_PBP1_transp_AraH_like"/>
    <property type="match status" value="1"/>
</dbReference>
<accession>A0A9X3ZJF2</accession>
<keyword evidence="4 6" id="KW-1133">Transmembrane helix</keyword>
<keyword evidence="8" id="KW-1185">Reference proteome</keyword>
<evidence type="ECO:0000313" key="8">
    <source>
        <dbReference type="Proteomes" id="UP001151234"/>
    </source>
</evidence>
<sequence>MTALLAGRHSQYLGNLVIGLLVIGLLAVMYVNAPSFFRVNNLINVLVQASILGTLAIGLCFVFVGGGIDLSLPATMAFAGIIGAMLMRDTQMVWIGPLAMLAVGSLVGAFNGFAVGFLSMKPFVVTLATMTVVGGFSIWITASQSVFGHPYVFEDIFLCRFLSLPVSVWVFFLAIIAGQLCLEKAPYGQKLRAVGYNERAALIARVSTGKIVWGSYVIAGAAAGLTAIFLVARLGSASAKLGSDALLLDVISACVIGRVSIYGGIGTPLGVALGALVVTLITNSLNLFGISFFASLVVKGAIILLLVYIDTIMRRRA</sequence>
<comment type="caution">
    <text evidence="7">The sequence shown here is derived from an EMBL/GenBank/DDBJ whole genome shotgun (WGS) entry which is preliminary data.</text>
</comment>
<feature type="transmembrane region" description="Helical" evidence="6">
    <location>
        <begin position="12"/>
        <end position="31"/>
    </location>
</feature>
<feature type="transmembrane region" description="Helical" evidence="6">
    <location>
        <begin position="211"/>
        <end position="234"/>
    </location>
</feature>
<dbReference type="EMBL" id="JAPJZI010000001">
    <property type="protein sequence ID" value="MDA5400838.1"/>
    <property type="molecule type" value="Genomic_DNA"/>
</dbReference>
<protein>
    <submittedName>
        <fullName evidence="7">ABC transporter permease</fullName>
    </submittedName>
</protein>
<name>A0A9X3ZJF2_9HYPH</name>
<keyword evidence="2" id="KW-1003">Cell membrane</keyword>
<organism evidence="7 8">
    <name type="scientific">Hoeflea prorocentri</name>
    <dbReference type="NCBI Taxonomy" id="1922333"/>
    <lineage>
        <taxon>Bacteria</taxon>
        <taxon>Pseudomonadati</taxon>
        <taxon>Pseudomonadota</taxon>
        <taxon>Alphaproteobacteria</taxon>
        <taxon>Hyphomicrobiales</taxon>
        <taxon>Rhizobiaceae</taxon>
        <taxon>Hoeflea</taxon>
    </lineage>
</organism>